<dbReference type="Proteomes" id="UP001278766">
    <property type="component" value="Unassembled WGS sequence"/>
</dbReference>
<dbReference type="GO" id="GO:0030170">
    <property type="term" value="F:pyridoxal phosphate binding"/>
    <property type="evidence" value="ECO:0007669"/>
    <property type="project" value="InterPro"/>
</dbReference>
<dbReference type="InterPro" id="IPR015422">
    <property type="entry name" value="PyrdxlP-dep_Trfase_small"/>
</dbReference>
<feature type="region of interest" description="Disordered" evidence="3">
    <location>
        <begin position="124"/>
        <end position="160"/>
    </location>
</feature>
<dbReference type="Gene3D" id="3.40.640.10">
    <property type="entry name" value="Type I PLP-dependent aspartate aminotransferase-like (Major domain)"/>
    <property type="match status" value="1"/>
</dbReference>
<dbReference type="SUPFAM" id="SSF53383">
    <property type="entry name" value="PLP-dependent transferases"/>
    <property type="match status" value="1"/>
</dbReference>
<keyword evidence="2" id="KW-0663">Pyridoxal phosphate</keyword>
<dbReference type="AlphaFoldDB" id="A0AAE0HQJ0"/>
<comment type="cofactor">
    <cofactor evidence="1">
        <name>pyridoxal 5'-phosphate</name>
        <dbReference type="ChEBI" id="CHEBI:597326"/>
    </cofactor>
</comment>
<comment type="caution">
    <text evidence="4">The sequence shown here is derived from an EMBL/GenBank/DDBJ whole genome shotgun (WGS) entry which is preliminary data.</text>
</comment>
<evidence type="ECO:0000256" key="1">
    <source>
        <dbReference type="ARBA" id="ARBA00001933"/>
    </source>
</evidence>
<evidence type="ECO:0000313" key="4">
    <source>
        <dbReference type="EMBL" id="KAK3300825.1"/>
    </source>
</evidence>
<dbReference type="EMBL" id="JAUEPN010000001">
    <property type="protein sequence ID" value="KAK3300825.1"/>
    <property type="molecule type" value="Genomic_DNA"/>
</dbReference>
<dbReference type="GeneID" id="87844033"/>
<accession>A0AAE0HQJ0</accession>
<gene>
    <name evidence="4" type="ORF">B0H64DRAFT_449322</name>
</gene>
<evidence type="ECO:0000256" key="3">
    <source>
        <dbReference type="SAM" id="MobiDB-lite"/>
    </source>
</evidence>
<dbReference type="InterPro" id="IPR000277">
    <property type="entry name" value="Cys/Met-Metab_PyrdxlP-dep_enz"/>
</dbReference>
<dbReference type="InterPro" id="IPR051750">
    <property type="entry name" value="Trans-sulfuration_enzymes"/>
</dbReference>
<feature type="compositionally biased region" description="Low complexity" evidence="3">
    <location>
        <begin position="128"/>
        <end position="156"/>
    </location>
</feature>
<sequence length="614" mass="66263">MPVKQINTELGHSVPPEAPHNITLHIPGWDTAKALRRGDPELLSKLITMYPRFGPWAEVRELSTALHPLLDLPPTHDLILFTHPDTIPTAARYAASPYRTNPSHRIPPTQLLFRALDIPLTLPLPSEPTGGDADNNNNPDAGTTTTNNNNNNNLDPDTNHHDSVVRLYAVAYPLASAPGAVGVWQNCGIGISSRLAAALLPAVRAGRARVLGWKGDGAGWGGVPVPEEEEEQLKGEGEGKRKGGLPLGEGHAGLRRRIAGLVGGGGVVEEGDVWLYPTGMAAVYRSYLALAEESEGGMKHFGRCDAESGVVEAVAEWLEGEKVAGRKVGYIFAEFPSNPVLVSVDLRRLRAVADKYGVPVVIDDTIGSFCNIDVSPVADVIITSMTKSLSGYANVMGGSIILPPTSAHHANLKATLTAQFRNEYFHADALKLLANTQDYTSRSAILNRNALTLATFLHTHATTSTTNPATPSAITAVLYPPFTNTHTNYKAMMRRPPTTTGPDGGKFTPGYGCLMGIEFTSLRVARAFYDSLSVHHALHLGAHQTLAFPFTDAIWGKNPEEAAYVRTFGVKAEQVRVSVGLEDEEELLDTFRAALVVAERVWREEEEEKKGKGN</sequence>
<dbReference type="RefSeq" id="XP_062664339.1">
    <property type="nucleotide sequence ID" value="XM_062807085.1"/>
</dbReference>
<proteinExistence type="predicted"/>
<organism evidence="4 5">
    <name type="scientific">Chaetomium fimeti</name>
    <dbReference type="NCBI Taxonomy" id="1854472"/>
    <lineage>
        <taxon>Eukaryota</taxon>
        <taxon>Fungi</taxon>
        <taxon>Dikarya</taxon>
        <taxon>Ascomycota</taxon>
        <taxon>Pezizomycotina</taxon>
        <taxon>Sordariomycetes</taxon>
        <taxon>Sordariomycetidae</taxon>
        <taxon>Sordariales</taxon>
        <taxon>Chaetomiaceae</taxon>
        <taxon>Chaetomium</taxon>
    </lineage>
</organism>
<reference evidence="4" key="1">
    <citation type="journal article" date="2023" name="Mol. Phylogenet. Evol.">
        <title>Genome-scale phylogeny and comparative genomics of the fungal order Sordariales.</title>
        <authorList>
            <person name="Hensen N."/>
            <person name="Bonometti L."/>
            <person name="Westerberg I."/>
            <person name="Brannstrom I.O."/>
            <person name="Guillou S."/>
            <person name="Cros-Aarteil S."/>
            <person name="Calhoun S."/>
            <person name="Haridas S."/>
            <person name="Kuo A."/>
            <person name="Mondo S."/>
            <person name="Pangilinan J."/>
            <person name="Riley R."/>
            <person name="LaButti K."/>
            <person name="Andreopoulos B."/>
            <person name="Lipzen A."/>
            <person name="Chen C."/>
            <person name="Yan M."/>
            <person name="Daum C."/>
            <person name="Ng V."/>
            <person name="Clum A."/>
            <person name="Steindorff A."/>
            <person name="Ohm R.A."/>
            <person name="Martin F."/>
            <person name="Silar P."/>
            <person name="Natvig D.O."/>
            <person name="Lalanne C."/>
            <person name="Gautier V."/>
            <person name="Ament-Velasquez S.L."/>
            <person name="Kruys A."/>
            <person name="Hutchinson M.I."/>
            <person name="Powell A.J."/>
            <person name="Barry K."/>
            <person name="Miller A.N."/>
            <person name="Grigoriev I.V."/>
            <person name="Debuchy R."/>
            <person name="Gladieux P."/>
            <person name="Hiltunen Thoren M."/>
            <person name="Johannesson H."/>
        </authorList>
    </citation>
    <scope>NUCLEOTIDE SEQUENCE</scope>
    <source>
        <strain evidence="4">CBS 168.71</strain>
    </source>
</reference>
<protein>
    <submittedName>
        <fullName evidence="4">Pyridoxal phosphate-dependent transferase</fullName>
    </submittedName>
</protein>
<dbReference type="InterPro" id="IPR015421">
    <property type="entry name" value="PyrdxlP-dep_Trfase_major"/>
</dbReference>
<name>A0AAE0HQJ0_9PEZI</name>
<dbReference type="PANTHER" id="PTHR42699">
    <property type="match status" value="1"/>
</dbReference>
<dbReference type="PANTHER" id="PTHR42699:SF1">
    <property type="entry name" value="CYSTATHIONINE GAMMA-SYNTHASE-RELATED"/>
    <property type="match status" value="1"/>
</dbReference>
<feature type="compositionally biased region" description="Basic and acidic residues" evidence="3">
    <location>
        <begin position="232"/>
        <end position="241"/>
    </location>
</feature>
<dbReference type="Gene3D" id="3.90.1150.10">
    <property type="entry name" value="Aspartate Aminotransferase, domain 1"/>
    <property type="match status" value="1"/>
</dbReference>
<reference evidence="4" key="2">
    <citation type="submission" date="2023-06" db="EMBL/GenBank/DDBJ databases">
        <authorList>
            <consortium name="Lawrence Berkeley National Laboratory"/>
            <person name="Haridas S."/>
            <person name="Hensen N."/>
            <person name="Bonometti L."/>
            <person name="Westerberg I."/>
            <person name="Brannstrom I.O."/>
            <person name="Guillou S."/>
            <person name="Cros-Aarteil S."/>
            <person name="Calhoun S."/>
            <person name="Kuo A."/>
            <person name="Mondo S."/>
            <person name="Pangilinan J."/>
            <person name="Riley R."/>
            <person name="Labutti K."/>
            <person name="Andreopoulos B."/>
            <person name="Lipzen A."/>
            <person name="Chen C."/>
            <person name="Yanf M."/>
            <person name="Daum C."/>
            <person name="Ng V."/>
            <person name="Clum A."/>
            <person name="Steindorff A."/>
            <person name="Ohm R."/>
            <person name="Martin F."/>
            <person name="Silar P."/>
            <person name="Natvig D."/>
            <person name="Lalanne C."/>
            <person name="Gautier V."/>
            <person name="Ament-Velasquez S.L."/>
            <person name="Kruys A."/>
            <person name="Hutchinson M.I."/>
            <person name="Powell A.J."/>
            <person name="Barry K."/>
            <person name="Miller A.N."/>
            <person name="Grigoriev I.V."/>
            <person name="Debuchy R."/>
            <person name="Gladieux P."/>
            <person name="Thoren M.H."/>
            <person name="Johannesson H."/>
        </authorList>
    </citation>
    <scope>NUCLEOTIDE SEQUENCE</scope>
    <source>
        <strain evidence="4">CBS 168.71</strain>
    </source>
</reference>
<evidence type="ECO:0000256" key="2">
    <source>
        <dbReference type="ARBA" id="ARBA00022898"/>
    </source>
</evidence>
<feature type="region of interest" description="Disordered" evidence="3">
    <location>
        <begin position="221"/>
        <end position="246"/>
    </location>
</feature>
<evidence type="ECO:0000313" key="5">
    <source>
        <dbReference type="Proteomes" id="UP001278766"/>
    </source>
</evidence>
<dbReference type="InterPro" id="IPR015424">
    <property type="entry name" value="PyrdxlP-dep_Trfase"/>
</dbReference>
<dbReference type="GO" id="GO:0019346">
    <property type="term" value="P:transsulfuration"/>
    <property type="evidence" value="ECO:0007669"/>
    <property type="project" value="InterPro"/>
</dbReference>
<keyword evidence="5" id="KW-1185">Reference proteome</keyword>
<dbReference type="GO" id="GO:0003962">
    <property type="term" value="F:cystathionine gamma-synthase activity"/>
    <property type="evidence" value="ECO:0007669"/>
    <property type="project" value="TreeGrafter"/>
</dbReference>
<keyword evidence="4" id="KW-0808">Transferase</keyword>
<dbReference type="Pfam" id="PF01053">
    <property type="entry name" value="Cys_Met_Meta_PP"/>
    <property type="match status" value="1"/>
</dbReference>